<evidence type="ECO:0000313" key="2">
    <source>
        <dbReference type="Proteomes" id="UP000078561"/>
    </source>
</evidence>
<proteinExistence type="predicted"/>
<name>A0A168QA06_ABSGL</name>
<sequence>MDRQQEHDSSATRIHEASYMALYNQGKQGYDKMEGQERFDLPKRYDQVMSGSSHILSFESPGVVSATTRIHRLFLSNVRQNGHRSHRFIYVLVGV</sequence>
<keyword evidence="2" id="KW-1185">Reference proteome</keyword>
<gene>
    <name evidence="1" type="primary">ABSGL_09907.1 scaffold 11783</name>
</gene>
<accession>A0A168QA06</accession>
<organism evidence="1">
    <name type="scientific">Absidia glauca</name>
    <name type="common">Pin mould</name>
    <dbReference type="NCBI Taxonomy" id="4829"/>
    <lineage>
        <taxon>Eukaryota</taxon>
        <taxon>Fungi</taxon>
        <taxon>Fungi incertae sedis</taxon>
        <taxon>Mucoromycota</taxon>
        <taxon>Mucoromycotina</taxon>
        <taxon>Mucoromycetes</taxon>
        <taxon>Mucorales</taxon>
        <taxon>Cunninghamellaceae</taxon>
        <taxon>Absidia</taxon>
    </lineage>
</organism>
<dbReference type="EMBL" id="LT554349">
    <property type="protein sequence ID" value="SAM04047.1"/>
    <property type="molecule type" value="Genomic_DNA"/>
</dbReference>
<protein>
    <submittedName>
        <fullName evidence="1">Uncharacterized protein</fullName>
    </submittedName>
</protein>
<dbReference type="InParanoid" id="A0A168QA06"/>
<evidence type="ECO:0000313" key="1">
    <source>
        <dbReference type="EMBL" id="SAM04047.1"/>
    </source>
</evidence>
<reference evidence="1" key="1">
    <citation type="submission" date="2016-04" db="EMBL/GenBank/DDBJ databases">
        <authorList>
            <person name="Evans L.H."/>
            <person name="Alamgir A."/>
            <person name="Owens N."/>
            <person name="Weber N.D."/>
            <person name="Virtaneva K."/>
            <person name="Barbian K."/>
            <person name="Babar A."/>
            <person name="Rosenke K."/>
        </authorList>
    </citation>
    <scope>NUCLEOTIDE SEQUENCE [LARGE SCALE GENOMIC DNA]</scope>
    <source>
        <strain evidence="1">CBS 101.48</strain>
    </source>
</reference>
<dbReference type="AlphaFoldDB" id="A0A168QA06"/>
<dbReference type="Proteomes" id="UP000078561">
    <property type="component" value="Unassembled WGS sequence"/>
</dbReference>